<keyword evidence="1" id="KW-0812">Transmembrane</keyword>
<dbReference type="GeneID" id="94194322"/>
<organism evidence="2 3">
    <name type="scientific">Babesia caballi</name>
    <dbReference type="NCBI Taxonomy" id="5871"/>
    <lineage>
        <taxon>Eukaryota</taxon>
        <taxon>Sar</taxon>
        <taxon>Alveolata</taxon>
        <taxon>Apicomplexa</taxon>
        <taxon>Aconoidasida</taxon>
        <taxon>Piroplasmida</taxon>
        <taxon>Babesiidae</taxon>
        <taxon>Babesia</taxon>
    </lineage>
</organism>
<proteinExistence type="predicted"/>
<dbReference type="EMBL" id="BPLF01000002">
    <property type="protein sequence ID" value="GIX62841.1"/>
    <property type="molecule type" value="Genomic_DNA"/>
</dbReference>
<evidence type="ECO:0000313" key="2">
    <source>
        <dbReference type="EMBL" id="GIX62841.1"/>
    </source>
</evidence>
<evidence type="ECO:0000256" key="1">
    <source>
        <dbReference type="SAM" id="Phobius"/>
    </source>
</evidence>
<dbReference type="Proteomes" id="UP001497744">
    <property type="component" value="Unassembled WGS sequence"/>
</dbReference>
<protein>
    <submittedName>
        <fullName evidence="2">Variant erythrocyte surface antigen-1 family protein</fullName>
    </submittedName>
</protein>
<name>A0AAV4LSM0_BABCB</name>
<sequence>MTTEKKLTDPPTKLKEAIDWLALVGGGYGRNDWISGKRTELKSALDKLLNWNTIQSELSINVEFDGLINSLGKGLAGFLGYQGSTSFGSNGIAQSGYQSTYKEANWPSGDANDYAKVFLCAAIITFLGLSFLYWKCKISYGGWSTDNLNGYSSALSIFISAVGFTTGQLRPITGSDVADILAGHHGFDELQKVSQSEYIYYSFINKLETHGPQKGISCPLTNCYVLAKEYFKSTFKRGASVDATLTSIKAALKSFKSACPFSASDLQNEIGDFLKEAMPDPSSSTNGNAVPSSPAGPVAGTLTTLSLGGGAAAAYILDIGGAKALVNGLLRIG</sequence>
<dbReference type="RefSeq" id="XP_067714910.1">
    <property type="nucleotide sequence ID" value="XM_067858809.1"/>
</dbReference>
<gene>
    <name evidence="2" type="ORF">BcabD6B2_22760</name>
</gene>
<accession>A0AAV4LSM0</accession>
<keyword evidence="1" id="KW-1133">Transmembrane helix</keyword>
<comment type="caution">
    <text evidence="2">The sequence shown here is derived from an EMBL/GenBank/DDBJ whole genome shotgun (WGS) entry which is preliminary data.</text>
</comment>
<reference evidence="2 3" key="1">
    <citation type="submission" date="2021-06" db="EMBL/GenBank/DDBJ databases">
        <title>Genome sequence of Babesia caballi.</title>
        <authorList>
            <person name="Yamagishi J."/>
            <person name="Kidaka T."/>
            <person name="Ochi A."/>
        </authorList>
    </citation>
    <scope>NUCLEOTIDE SEQUENCE [LARGE SCALE GENOMIC DNA]</scope>
    <source>
        <strain evidence="2">USDA-D6B2</strain>
    </source>
</reference>
<feature type="transmembrane region" description="Helical" evidence="1">
    <location>
        <begin position="114"/>
        <end position="134"/>
    </location>
</feature>
<evidence type="ECO:0000313" key="3">
    <source>
        <dbReference type="Proteomes" id="UP001497744"/>
    </source>
</evidence>
<dbReference type="AlphaFoldDB" id="A0AAV4LSM0"/>
<keyword evidence="3" id="KW-1185">Reference proteome</keyword>
<keyword evidence="1" id="KW-0472">Membrane</keyword>